<evidence type="ECO:0000313" key="3">
    <source>
        <dbReference type="EMBL" id="OOQ61166.1"/>
    </source>
</evidence>
<dbReference type="Pfam" id="PF19573">
    <property type="entry name" value="DUF6089"/>
    <property type="match status" value="1"/>
</dbReference>
<feature type="domain" description="DUF6089" evidence="2">
    <location>
        <begin position="4"/>
        <end position="196"/>
    </location>
</feature>
<keyword evidence="4" id="KW-1185">Reference proteome</keyword>
<protein>
    <recommendedName>
        <fullName evidence="2">DUF6089 domain-containing protein</fullName>
    </recommendedName>
</protein>
<evidence type="ECO:0000259" key="2">
    <source>
        <dbReference type="Pfam" id="PF19573"/>
    </source>
</evidence>
<accession>A0A1S9PJP9</accession>
<dbReference type="OrthoDB" id="654178at2"/>
<dbReference type="STRING" id="1792845.BC343_22250"/>
<comment type="caution">
    <text evidence="3">The sequence shown here is derived from an EMBL/GenBank/DDBJ whole genome shotgun (WGS) entry which is preliminary data.</text>
</comment>
<dbReference type="SUPFAM" id="SSF56925">
    <property type="entry name" value="OMPA-like"/>
    <property type="match status" value="1"/>
</dbReference>
<dbReference type="EMBL" id="MBTF01000003">
    <property type="protein sequence ID" value="OOQ61166.1"/>
    <property type="molecule type" value="Genomic_DNA"/>
</dbReference>
<evidence type="ECO:0000313" key="4">
    <source>
        <dbReference type="Proteomes" id="UP000189739"/>
    </source>
</evidence>
<evidence type="ECO:0000256" key="1">
    <source>
        <dbReference type="SAM" id="SignalP"/>
    </source>
</evidence>
<proteinExistence type="predicted"/>
<dbReference type="RefSeq" id="WP_078346992.1">
    <property type="nucleotide sequence ID" value="NZ_MBTF01000003.1"/>
</dbReference>
<dbReference type="Gene3D" id="2.40.160.20">
    <property type="match status" value="1"/>
</dbReference>
<gene>
    <name evidence="3" type="ORF">BC343_22250</name>
</gene>
<reference evidence="3 4" key="1">
    <citation type="submission" date="2016-07" db="EMBL/GenBank/DDBJ databases">
        <title>Genomic analysis of zinc-resistant bacterium Mucilaginibacter pedocola TBZ30.</title>
        <authorList>
            <person name="Huang J."/>
            <person name="Tang J."/>
        </authorList>
    </citation>
    <scope>NUCLEOTIDE SEQUENCE [LARGE SCALE GENOMIC DNA]</scope>
    <source>
        <strain evidence="3 4">TBZ30</strain>
    </source>
</reference>
<dbReference type="InterPro" id="IPR011250">
    <property type="entry name" value="OMP/PagP_B-barrel"/>
</dbReference>
<dbReference type="AlphaFoldDB" id="A0A1S9PJP9"/>
<dbReference type="InterPro" id="IPR045743">
    <property type="entry name" value="DUF6089"/>
</dbReference>
<name>A0A1S9PJP9_9SPHI</name>
<sequence length="263" mass="29035">MLKLYAALLLTFFCCTAYAQATWEIGGSAGGAGYIGDLNPSPFKPSGGSGAIFIKRNFNGYLSARANYQWGKIAGADSTSSSEQLRNRNLSFTDKLSELSLMAEFNFMKYIPDAGKNKYTPYIFLGIGSTSFSPRTIYQGNEIELRELRTEGQTSAYKTNTLVIPYGAGIKYNIGGKWTMGAEVGYRYTRTDYLDDVSGLYAYPGTLPNATSLALADRSGERTGTYIGRPGTQRGDLRSKDIYAFFGFTLSYTFVTEKCYYEQ</sequence>
<keyword evidence="1" id="KW-0732">Signal</keyword>
<organism evidence="3 4">
    <name type="scientific">Mucilaginibacter pedocola</name>
    <dbReference type="NCBI Taxonomy" id="1792845"/>
    <lineage>
        <taxon>Bacteria</taxon>
        <taxon>Pseudomonadati</taxon>
        <taxon>Bacteroidota</taxon>
        <taxon>Sphingobacteriia</taxon>
        <taxon>Sphingobacteriales</taxon>
        <taxon>Sphingobacteriaceae</taxon>
        <taxon>Mucilaginibacter</taxon>
    </lineage>
</organism>
<feature type="chain" id="PRO_5013318181" description="DUF6089 domain-containing protein" evidence="1">
    <location>
        <begin position="20"/>
        <end position="263"/>
    </location>
</feature>
<feature type="signal peptide" evidence="1">
    <location>
        <begin position="1"/>
        <end position="19"/>
    </location>
</feature>
<dbReference type="Proteomes" id="UP000189739">
    <property type="component" value="Unassembled WGS sequence"/>
</dbReference>